<gene>
    <name evidence="2" type="ORF">C8F04DRAFT_1176787</name>
</gene>
<feature type="region of interest" description="Disordered" evidence="1">
    <location>
        <begin position="126"/>
        <end position="166"/>
    </location>
</feature>
<reference evidence="2" key="1">
    <citation type="submission" date="2023-03" db="EMBL/GenBank/DDBJ databases">
        <title>Massive genome expansion in bonnet fungi (Mycena s.s.) driven by repeated elements and novel gene families across ecological guilds.</title>
        <authorList>
            <consortium name="Lawrence Berkeley National Laboratory"/>
            <person name="Harder C.B."/>
            <person name="Miyauchi S."/>
            <person name="Viragh M."/>
            <person name="Kuo A."/>
            <person name="Thoen E."/>
            <person name="Andreopoulos B."/>
            <person name="Lu D."/>
            <person name="Skrede I."/>
            <person name="Drula E."/>
            <person name="Henrissat B."/>
            <person name="Morin E."/>
            <person name="Kohler A."/>
            <person name="Barry K."/>
            <person name="LaButti K."/>
            <person name="Morin E."/>
            <person name="Salamov A."/>
            <person name="Lipzen A."/>
            <person name="Mereny Z."/>
            <person name="Hegedus B."/>
            <person name="Baldrian P."/>
            <person name="Stursova M."/>
            <person name="Weitz H."/>
            <person name="Taylor A."/>
            <person name="Grigoriev I.V."/>
            <person name="Nagy L.G."/>
            <person name="Martin F."/>
            <person name="Kauserud H."/>
        </authorList>
    </citation>
    <scope>NUCLEOTIDE SEQUENCE</scope>
    <source>
        <strain evidence="2">CBHHK200</strain>
    </source>
</reference>
<accession>A0AAD6XAW5</accession>
<comment type="caution">
    <text evidence="2">The sequence shown here is derived from an EMBL/GenBank/DDBJ whole genome shotgun (WGS) entry which is preliminary data.</text>
</comment>
<evidence type="ECO:0000313" key="3">
    <source>
        <dbReference type="Proteomes" id="UP001218188"/>
    </source>
</evidence>
<dbReference type="Proteomes" id="UP001218188">
    <property type="component" value="Unassembled WGS sequence"/>
</dbReference>
<sequence>MSIWNISWTHRRGQRRLSLGKNRLPGQSLKAASGWPRQCRQTDVRGEKADVGEALQRRQVRLANNDNVDGRTSRRWGAMCWGLTYAARGSGEGTGRLYDTREGDEGSIWKSADLVQRTICLVSTKRRKDRHRGQEKVEIAQKDRKISKQKRRQEGSRRTKWRQKERKEAGCKPIFCGFLRKVKRGKRGIIRGSGPPTFSKIAPAKMAAGGVRLASGWLAPGSAAIFRDASIAGDAVALAIGSASVPNVGGGGGANGGSPAFGHSFSDVASLRQGYALGTLFGVGPVMARAVAPILGFALLPCWAAVRASGELLVSLSLTRVTLAFLDGRLPRPNFIPDLFLRTGIPHLRFLRLRGATVGWDGHRYYPRLEVLIVQDLPPLICFTALQLYFILASSCSLMYLSLPNVSCDALPPYHHAFFSCMYILELDLYLNGTLGVPDVLSRCDMPSLRKLTLILESEFDLRCLLACSFLERVVVMSLEAPNFPREALTDLWSRMPSIVDLDIGRAGFTAFDALYSPDGLFDCQHLCPKLRRLFLERRTAAGLILDHLTMFRVADFFERAEADIDWLSNTLGAEQFQIDPDCELSVTPRWTEH</sequence>
<name>A0AAD6XAW5_9AGAR</name>
<evidence type="ECO:0000256" key="1">
    <source>
        <dbReference type="SAM" id="MobiDB-lite"/>
    </source>
</evidence>
<evidence type="ECO:0000313" key="2">
    <source>
        <dbReference type="EMBL" id="KAJ7041690.1"/>
    </source>
</evidence>
<feature type="compositionally biased region" description="Basic and acidic residues" evidence="1">
    <location>
        <begin position="132"/>
        <end position="157"/>
    </location>
</feature>
<protein>
    <submittedName>
        <fullName evidence="2">Uncharacterized protein</fullName>
    </submittedName>
</protein>
<dbReference type="EMBL" id="JARJCM010000015">
    <property type="protein sequence ID" value="KAJ7041690.1"/>
    <property type="molecule type" value="Genomic_DNA"/>
</dbReference>
<proteinExistence type="predicted"/>
<organism evidence="2 3">
    <name type="scientific">Mycena alexandri</name>
    <dbReference type="NCBI Taxonomy" id="1745969"/>
    <lineage>
        <taxon>Eukaryota</taxon>
        <taxon>Fungi</taxon>
        <taxon>Dikarya</taxon>
        <taxon>Basidiomycota</taxon>
        <taxon>Agaricomycotina</taxon>
        <taxon>Agaricomycetes</taxon>
        <taxon>Agaricomycetidae</taxon>
        <taxon>Agaricales</taxon>
        <taxon>Marasmiineae</taxon>
        <taxon>Mycenaceae</taxon>
        <taxon>Mycena</taxon>
    </lineage>
</organism>
<dbReference type="SUPFAM" id="SSF52047">
    <property type="entry name" value="RNI-like"/>
    <property type="match status" value="1"/>
</dbReference>
<dbReference type="AlphaFoldDB" id="A0AAD6XAW5"/>
<keyword evidence="3" id="KW-1185">Reference proteome</keyword>